<proteinExistence type="predicted"/>
<dbReference type="InterPro" id="IPR052019">
    <property type="entry name" value="F420H2_bilvrd_red/Heme_oxyg"/>
</dbReference>
<feature type="domain" description="Pyridoxamine 5'-phosphate oxidase N-terminal" evidence="2">
    <location>
        <begin position="16"/>
        <end position="116"/>
    </location>
</feature>
<comment type="caution">
    <text evidence="3">The sequence shown here is derived from an EMBL/GenBank/DDBJ whole genome shotgun (WGS) entry which is preliminary data.</text>
</comment>
<keyword evidence="4" id="KW-1185">Reference proteome</keyword>
<evidence type="ECO:0000256" key="1">
    <source>
        <dbReference type="ARBA" id="ARBA00023002"/>
    </source>
</evidence>
<dbReference type="Proteomes" id="UP001142372">
    <property type="component" value="Unassembled WGS sequence"/>
</dbReference>
<dbReference type="Pfam" id="PF01243">
    <property type="entry name" value="PNPOx_N"/>
    <property type="match status" value="1"/>
</dbReference>
<dbReference type="AlphaFoldDB" id="A0A9W6HB93"/>
<dbReference type="Gene3D" id="2.30.110.10">
    <property type="entry name" value="Electron Transport, Fmn-binding Protein, Chain A"/>
    <property type="match status" value="1"/>
</dbReference>
<protein>
    <recommendedName>
        <fullName evidence="2">Pyridoxamine 5'-phosphate oxidase N-terminal domain-containing protein</fullName>
    </recommendedName>
</protein>
<dbReference type="GO" id="GO:0005829">
    <property type="term" value="C:cytosol"/>
    <property type="evidence" value="ECO:0007669"/>
    <property type="project" value="TreeGrafter"/>
</dbReference>
<keyword evidence="1" id="KW-0560">Oxidoreductase</keyword>
<evidence type="ECO:0000313" key="3">
    <source>
        <dbReference type="EMBL" id="GLJ77122.1"/>
    </source>
</evidence>
<reference evidence="3" key="1">
    <citation type="journal article" date="2014" name="Int. J. Syst. Evol. Microbiol.">
        <title>Complete genome sequence of Corynebacterium casei LMG S-19264T (=DSM 44701T), isolated from a smear-ripened cheese.</title>
        <authorList>
            <consortium name="US DOE Joint Genome Institute (JGI-PGF)"/>
            <person name="Walter F."/>
            <person name="Albersmeier A."/>
            <person name="Kalinowski J."/>
            <person name="Ruckert C."/>
        </authorList>
    </citation>
    <scope>NUCLEOTIDE SEQUENCE</scope>
    <source>
        <strain evidence="3">VKM Ac-1401</strain>
    </source>
</reference>
<dbReference type="InterPro" id="IPR012349">
    <property type="entry name" value="Split_barrel_FMN-bd"/>
</dbReference>
<organism evidence="3 4">
    <name type="scientific">Leifsonia poae</name>
    <dbReference type="NCBI Taxonomy" id="110933"/>
    <lineage>
        <taxon>Bacteria</taxon>
        <taxon>Bacillati</taxon>
        <taxon>Actinomycetota</taxon>
        <taxon>Actinomycetes</taxon>
        <taxon>Micrococcales</taxon>
        <taxon>Microbacteriaceae</taxon>
        <taxon>Leifsonia</taxon>
    </lineage>
</organism>
<reference evidence="3" key="2">
    <citation type="submission" date="2023-01" db="EMBL/GenBank/DDBJ databases">
        <authorList>
            <person name="Sun Q."/>
            <person name="Evtushenko L."/>
        </authorList>
    </citation>
    <scope>NUCLEOTIDE SEQUENCE</scope>
    <source>
        <strain evidence="3">VKM Ac-1401</strain>
    </source>
</reference>
<sequence>MDRTEFIGYVRGHGDAVVSTIGPDGAPQAAYLSVAATDRGELVFDARPSSRKVSNIRRDSRVAVVIGGADGTTLQCEGEADLPEGEELERCAAAYVSAFPQFADSLASGVVVIRVRLMWARYGDFRGRGAEMRDVDLGP</sequence>
<dbReference type="InterPro" id="IPR011576">
    <property type="entry name" value="Pyridox_Oxase_N"/>
</dbReference>
<dbReference type="GO" id="GO:0070967">
    <property type="term" value="F:coenzyme F420 binding"/>
    <property type="evidence" value="ECO:0007669"/>
    <property type="project" value="TreeGrafter"/>
</dbReference>
<name>A0A9W6HB93_9MICO</name>
<accession>A0A9W6HB93</accession>
<dbReference type="PANTHER" id="PTHR35176:SF6">
    <property type="entry name" value="HEME OXYGENASE HI_0854-RELATED"/>
    <property type="match status" value="1"/>
</dbReference>
<dbReference type="PANTHER" id="PTHR35176">
    <property type="entry name" value="HEME OXYGENASE HI_0854-RELATED"/>
    <property type="match status" value="1"/>
</dbReference>
<gene>
    <name evidence="3" type="ORF">GCM10017584_26960</name>
</gene>
<dbReference type="SUPFAM" id="SSF50475">
    <property type="entry name" value="FMN-binding split barrel"/>
    <property type="match status" value="1"/>
</dbReference>
<dbReference type="GO" id="GO:0016627">
    <property type="term" value="F:oxidoreductase activity, acting on the CH-CH group of donors"/>
    <property type="evidence" value="ECO:0007669"/>
    <property type="project" value="TreeGrafter"/>
</dbReference>
<evidence type="ECO:0000259" key="2">
    <source>
        <dbReference type="Pfam" id="PF01243"/>
    </source>
</evidence>
<evidence type="ECO:0000313" key="4">
    <source>
        <dbReference type="Proteomes" id="UP001142372"/>
    </source>
</evidence>
<dbReference type="EMBL" id="BSEN01000013">
    <property type="protein sequence ID" value="GLJ77122.1"/>
    <property type="molecule type" value="Genomic_DNA"/>
</dbReference>